<dbReference type="EMBL" id="GL996512">
    <property type="protein sequence ID" value="EGV65976.1"/>
    <property type="molecule type" value="Genomic_DNA"/>
</dbReference>
<proteinExistence type="inferred from homology"/>
<dbReference type="KEGG" id="cten:18245447"/>
<dbReference type="GO" id="GO:0032981">
    <property type="term" value="P:mitochondrial respiratory chain complex I assembly"/>
    <property type="evidence" value="ECO:0007669"/>
    <property type="project" value="TreeGrafter"/>
</dbReference>
<dbReference type="GO" id="GO:0005739">
    <property type="term" value="C:mitochondrion"/>
    <property type="evidence" value="ECO:0007669"/>
    <property type="project" value="TreeGrafter"/>
</dbReference>
<sequence>MDPIASKYSVWRRLIHQFQIRRDIPFRKKFFVGYDLHGNTYWEFSLDGNMNRLRRKMEPYQEYMFKADYFSTVPPPWLQWLRRTRVEPPTLQELMAEQIRQDGIKMLASQADEKWQSQKLLLEQEQSLKLQTELDRLHQEESKQSKNVTTDSAPNQSINSPNDPWAQANQAHEQDYNPIQSAKIPIRRNK</sequence>
<feature type="compositionally biased region" description="Polar residues" evidence="2">
    <location>
        <begin position="145"/>
        <end position="171"/>
    </location>
</feature>
<gene>
    <name evidence="3" type="ORF">CANTEDRAFT_101225</name>
</gene>
<dbReference type="AlphaFoldDB" id="G3AZ07"/>
<comment type="similarity">
    <text evidence="1">Belongs to the complex I NDUFA12 subunit family.</text>
</comment>
<dbReference type="Proteomes" id="UP000000707">
    <property type="component" value="Unassembled WGS sequence"/>
</dbReference>
<dbReference type="GeneID" id="18245447"/>
<name>G3AZ07_CANTC</name>
<evidence type="ECO:0008006" key="5">
    <source>
        <dbReference type="Google" id="ProtNLM"/>
    </source>
</evidence>
<evidence type="ECO:0000313" key="4">
    <source>
        <dbReference type="Proteomes" id="UP000000707"/>
    </source>
</evidence>
<dbReference type="InterPro" id="IPR052618">
    <property type="entry name" value="ComplexI_NDUFA12"/>
</dbReference>
<dbReference type="HOGENOM" id="CLU_067876_2_0_1"/>
<dbReference type="InterPro" id="IPR007763">
    <property type="entry name" value="NDUFA12"/>
</dbReference>
<dbReference type="RefSeq" id="XP_006684550.1">
    <property type="nucleotide sequence ID" value="XM_006684487.1"/>
</dbReference>
<dbReference type="PANTHER" id="PTHR32470">
    <property type="entry name" value="ADH DEHYDROGENASE [UBIQUINONE] 1 ALPHA SUBCOMPLEX ASSEMBLY FACTOR 2"/>
    <property type="match status" value="1"/>
</dbReference>
<dbReference type="eggNOG" id="ENOG502S4QH">
    <property type="taxonomic scope" value="Eukaryota"/>
</dbReference>
<dbReference type="Pfam" id="PF05071">
    <property type="entry name" value="NDUFA12"/>
    <property type="match status" value="1"/>
</dbReference>
<dbReference type="OrthoDB" id="10255576at2759"/>
<reference evidence="3 4" key="1">
    <citation type="journal article" date="2011" name="Proc. Natl. Acad. Sci. U.S.A.">
        <title>Comparative genomics of xylose-fermenting fungi for enhanced biofuel production.</title>
        <authorList>
            <person name="Wohlbach D.J."/>
            <person name="Kuo A."/>
            <person name="Sato T.K."/>
            <person name="Potts K.M."/>
            <person name="Salamov A.A."/>
            <person name="LaButti K.M."/>
            <person name="Sun H."/>
            <person name="Clum A."/>
            <person name="Pangilinan J.L."/>
            <person name="Lindquist E.A."/>
            <person name="Lucas S."/>
            <person name="Lapidus A."/>
            <person name="Jin M."/>
            <person name="Gunawan C."/>
            <person name="Balan V."/>
            <person name="Dale B.E."/>
            <person name="Jeffries T.W."/>
            <person name="Zinkel R."/>
            <person name="Barry K.W."/>
            <person name="Grigoriev I.V."/>
            <person name="Gasch A.P."/>
        </authorList>
    </citation>
    <scope>NUCLEOTIDE SEQUENCE [LARGE SCALE GENOMIC DNA]</scope>
    <source>
        <strain evidence="4">ATCC 10573 / BCRC 21748 / CBS 615 / JCM 9827 / NBRC 10315 / NRRL Y-1498 / VKM Y-70</strain>
    </source>
</reference>
<protein>
    <recommendedName>
        <fullName evidence="5">NADH dehydrogenase [ubiquinone] 1 alpha subcomplex subunit</fullName>
    </recommendedName>
</protein>
<keyword evidence="4" id="KW-1185">Reference proteome</keyword>
<dbReference type="PANTHER" id="PTHR32470:SF2">
    <property type="entry name" value="NADH DEHYDROGENASE [UBIQUINONE] 1 ALPHA SUBCOMPLEX ASSEMBLY FACTOR 2"/>
    <property type="match status" value="1"/>
</dbReference>
<feature type="region of interest" description="Disordered" evidence="2">
    <location>
        <begin position="136"/>
        <end position="190"/>
    </location>
</feature>
<evidence type="ECO:0000313" key="3">
    <source>
        <dbReference type="EMBL" id="EGV65976.1"/>
    </source>
</evidence>
<evidence type="ECO:0000256" key="1">
    <source>
        <dbReference type="ARBA" id="ARBA00007355"/>
    </source>
</evidence>
<dbReference type="STRING" id="590646.G3AZ07"/>
<accession>G3AZ07</accession>
<organism evidence="4">
    <name type="scientific">Candida tenuis (strain ATCC 10573 / BCRC 21748 / CBS 615 / JCM 9827 / NBRC 10315 / NRRL Y-1498 / VKM Y-70)</name>
    <name type="common">Yeast</name>
    <name type="synonym">Yamadazyma tenuis</name>
    <dbReference type="NCBI Taxonomy" id="590646"/>
    <lineage>
        <taxon>Eukaryota</taxon>
        <taxon>Fungi</taxon>
        <taxon>Dikarya</taxon>
        <taxon>Ascomycota</taxon>
        <taxon>Saccharomycotina</taxon>
        <taxon>Pichiomycetes</taxon>
        <taxon>Debaryomycetaceae</taxon>
        <taxon>Yamadazyma</taxon>
    </lineage>
</organism>
<evidence type="ECO:0000256" key="2">
    <source>
        <dbReference type="SAM" id="MobiDB-lite"/>
    </source>
</evidence>
<dbReference type="GO" id="GO:0045271">
    <property type="term" value="C:respiratory chain complex I"/>
    <property type="evidence" value="ECO:0007669"/>
    <property type="project" value="InterPro"/>
</dbReference>